<feature type="compositionally biased region" description="Polar residues" evidence="1">
    <location>
        <begin position="364"/>
        <end position="376"/>
    </location>
</feature>
<feature type="compositionally biased region" description="Polar residues" evidence="1">
    <location>
        <begin position="394"/>
        <end position="411"/>
    </location>
</feature>
<dbReference type="EMBL" id="KB446555">
    <property type="protein sequence ID" value="EME87773.1"/>
    <property type="molecule type" value="Genomic_DNA"/>
</dbReference>
<feature type="compositionally biased region" description="Low complexity" evidence="1">
    <location>
        <begin position="412"/>
        <end position="422"/>
    </location>
</feature>
<organism evidence="2 3">
    <name type="scientific">Pseudocercospora fijiensis (strain CIRAD86)</name>
    <name type="common">Black leaf streak disease fungus</name>
    <name type="synonym">Mycosphaerella fijiensis</name>
    <dbReference type="NCBI Taxonomy" id="383855"/>
    <lineage>
        <taxon>Eukaryota</taxon>
        <taxon>Fungi</taxon>
        <taxon>Dikarya</taxon>
        <taxon>Ascomycota</taxon>
        <taxon>Pezizomycotina</taxon>
        <taxon>Dothideomycetes</taxon>
        <taxon>Dothideomycetidae</taxon>
        <taxon>Mycosphaerellales</taxon>
        <taxon>Mycosphaerellaceae</taxon>
        <taxon>Pseudocercospora</taxon>
    </lineage>
</organism>
<dbReference type="OrthoDB" id="10493795at2759"/>
<feature type="region of interest" description="Disordered" evidence="1">
    <location>
        <begin position="1"/>
        <end position="55"/>
    </location>
</feature>
<accession>N1QA45</accession>
<sequence length="565" mass="61515">MMGIKKQRTFSVNNVESTEKRVTQTPIADEPYPESSNRASVTPSICVTNPTTRGNKRTTFMIHQGRSATPPPPERIVPRIAHPPVNAVLSPTYTAVTSVRTMSVAPSAVASSVASGEFPGQVNPIRVASRNDRRLTAQHLNQVDGISSGNSRRLTASFRKSQIPDRPPTLNVLPYRAPLASGPFERPANEYVSDHDRRNHQNRLASAFSIDTSITDVEQDTADARNAAAAALEGKDTSPPPPRKDSIPEYLDKVRDTTHTAPASSNPSQAPKGKHAAAPHVQQNLETARQASTPAFAAPALLVEPVSTHAHSSQRYTAYNPLDAPRVLTQQAPDAIKLPTRLPPADARHSRRHTRLYQRVEQANFDTQSQSSNGSLMESPYRLSARPDPLRSSAAPSNASTWATTNAGDQTSRASAASEASSQWETEGSSTPRMNQTFSFIHPRNPPPVPTRAPAPAPAFPPPHNLPTPPTPHPQSPKVTPESMTSPPTNAAQAGRVAMRRHSIDHAVAESQHHCAGCNCAGHQQQQQRRAPLMGFLTPERKRKIVAAITKEEYRRRPRNDEEKK</sequence>
<evidence type="ECO:0000256" key="1">
    <source>
        <dbReference type="SAM" id="MobiDB-lite"/>
    </source>
</evidence>
<dbReference type="AlphaFoldDB" id="N1QA45"/>
<feature type="compositionally biased region" description="Basic and acidic residues" evidence="1">
    <location>
        <begin position="242"/>
        <end position="258"/>
    </location>
</feature>
<evidence type="ECO:0000313" key="3">
    <source>
        <dbReference type="Proteomes" id="UP000016932"/>
    </source>
</evidence>
<dbReference type="RefSeq" id="XP_007920393.1">
    <property type="nucleotide sequence ID" value="XM_007922202.1"/>
</dbReference>
<dbReference type="KEGG" id="pfj:MYCFIDRAFT_75608"/>
<reference evidence="2 3" key="1">
    <citation type="journal article" date="2012" name="PLoS Pathog.">
        <title>Diverse lifestyles and strategies of plant pathogenesis encoded in the genomes of eighteen Dothideomycetes fungi.</title>
        <authorList>
            <person name="Ohm R.A."/>
            <person name="Feau N."/>
            <person name="Henrissat B."/>
            <person name="Schoch C.L."/>
            <person name="Horwitz B.A."/>
            <person name="Barry K.W."/>
            <person name="Condon B.J."/>
            <person name="Copeland A.C."/>
            <person name="Dhillon B."/>
            <person name="Glaser F."/>
            <person name="Hesse C.N."/>
            <person name="Kosti I."/>
            <person name="LaButti K."/>
            <person name="Lindquist E.A."/>
            <person name="Lucas S."/>
            <person name="Salamov A.A."/>
            <person name="Bradshaw R.E."/>
            <person name="Ciuffetti L."/>
            <person name="Hamelin R.C."/>
            <person name="Kema G.H.J."/>
            <person name="Lawrence C."/>
            <person name="Scott J.A."/>
            <person name="Spatafora J.W."/>
            <person name="Turgeon B.G."/>
            <person name="de Wit P.J.G.M."/>
            <person name="Zhong S."/>
            <person name="Goodwin S.B."/>
            <person name="Grigoriev I.V."/>
        </authorList>
    </citation>
    <scope>NUCLEOTIDE SEQUENCE [LARGE SCALE GENOMIC DNA]</scope>
    <source>
        <strain evidence="2 3">CIRAD86</strain>
    </source>
</reference>
<dbReference type="HOGENOM" id="CLU_482434_0_0_1"/>
<feature type="compositionally biased region" description="Polar residues" evidence="1">
    <location>
        <begin position="259"/>
        <end position="269"/>
    </location>
</feature>
<feature type="region of interest" description="Disordered" evidence="1">
    <location>
        <begin position="357"/>
        <end position="490"/>
    </location>
</feature>
<feature type="compositionally biased region" description="Pro residues" evidence="1">
    <location>
        <begin position="444"/>
        <end position="475"/>
    </location>
</feature>
<protein>
    <submittedName>
        <fullName evidence="2">Uncharacterized protein</fullName>
    </submittedName>
</protein>
<evidence type="ECO:0000313" key="2">
    <source>
        <dbReference type="EMBL" id="EME87773.1"/>
    </source>
</evidence>
<proteinExistence type="predicted"/>
<gene>
    <name evidence="2" type="ORF">MYCFIDRAFT_75608</name>
</gene>
<dbReference type="Proteomes" id="UP000016932">
    <property type="component" value="Unassembled WGS sequence"/>
</dbReference>
<feature type="compositionally biased region" description="Polar residues" evidence="1">
    <location>
        <begin position="423"/>
        <end position="439"/>
    </location>
</feature>
<dbReference type="GeneID" id="19341135"/>
<feature type="compositionally biased region" description="Polar residues" evidence="1">
    <location>
        <begin position="34"/>
        <end position="53"/>
    </location>
</feature>
<keyword evidence="3" id="KW-1185">Reference proteome</keyword>
<feature type="region of interest" description="Disordered" evidence="1">
    <location>
        <begin position="227"/>
        <end position="281"/>
    </location>
</feature>
<dbReference type="VEuPathDB" id="FungiDB:MYCFIDRAFT_75608"/>
<name>N1QA45_PSEFD</name>